<name>A0A502IQA8_BRELA</name>
<evidence type="ECO:0000313" key="2">
    <source>
        <dbReference type="Proteomes" id="UP000319432"/>
    </source>
</evidence>
<dbReference type="InterPro" id="IPR036491">
    <property type="entry name" value="YugN-like_sf"/>
</dbReference>
<protein>
    <submittedName>
        <fullName evidence="1">Uncharacterized protein</fullName>
    </submittedName>
</protein>
<reference evidence="1 2" key="1">
    <citation type="submission" date="2018-11" db="EMBL/GenBank/DDBJ databases">
        <title>Phylogenetic determinants of toxin gene distribution in genomes of Brevibacillus laterosporus.</title>
        <authorList>
            <person name="Glare T.R."/>
            <person name="Durrant A."/>
            <person name="Berry C."/>
            <person name="Palma L."/>
            <person name="Ormskirk M."/>
            <person name="Cox M.O."/>
        </authorList>
    </citation>
    <scope>NUCLEOTIDE SEQUENCE [LARGE SCALE GENOMIC DNA]</scope>
    <source>
        <strain evidence="1 2">1821L</strain>
    </source>
</reference>
<dbReference type="InterPro" id="IPR014967">
    <property type="entry name" value="Uncharacterised_YugN-like"/>
</dbReference>
<dbReference type="AlphaFoldDB" id="A0A502IQA8"/>
<keyword evidence="2" id="KW-1185">Reference proteome</keyword>
<accession>A0A502IQA8</accession>
<dbReference type="Proteomes" id="UP000319432">
    <property type="component" value="Chromosome"/>
</dbReference>
<gene>
    <name evidence="1" type="ORF">EEL30_14785</name>
</gene>
<organism evidence="1 2">
    <name type="scientific">Brevibacillus laterosporus</name>
    <name type="common">Bacillus laterosporus</name>
    <dbReference type="NCBI Taxonomy" id="1465"/>
    <lineage>
        <taxon>Bacteria</taxon>
        <taxon>Bacillati</taxon>
        <taxon>Bacillota</taxon>
        <taxon>Bacilli</taxon>
        <taxon>Bacillales</taxon>
        <taxon>Paenibacillaceae</taxon>
        <taxon>Brevibacillus</taxon>
    </lineage>
</organism>
<dbReference type="Gene3D" id="3.30.310.100">
    <property type="entry name" value="YugN-like"/>
    <property type="match status" value="1"/>
</dbReference>
<sequence>MLLKETGIGGQEGTLADLDIAMDSSGFTRFAWDYAHATYDYKLTDRDTTYYLRIQAHCVEGKMEDPDTVLKLDEPFIGKHLFPHGIDYDCPMPDSMITKAKQILQALKDKLAQH</sequence>
<dbReference type="Pfam" id="PF08868">
    <property type="entry name" value="YugN"/>
    <property type="match status" value="1"/>
</dbReference>
<dbReference type="EMBL" id="CP033464">
    <property type="protein sequence ID" value="QDX93441.1"/>
    <property type="molecule type" value="Genomic_DNA"/>
</dbReference>
<dbReference type="SUPFAM" id="SSF160755">
    <property type="entry name" value="YugN-like"/>
    <property type="match status" value="1"/>
</dbReference>
<proteinExistence type="predicted"/>
<evidence type="ECO:0000313" key="1">
    <source>
        <dbReference type="EMBL" id="QDX93441.1"/>
    </source>
</evidence>
<dbReference type="OrthoDB" id="2679642at2"/>